<feature type="transmembrane region" description="Helical" evidence="1">
    <location>
        <begin position="12"/>
        <end position="34"/>
    </location>
</feature>
<feature type="transmembrane region" description="Helical" evidence="1">
    <location>
        <begin position="46"/>
        <end position="64"/>
    </location>
</feature>
<reference evidence="2 3" key="1">
    <citation type="submission" date="2019-07" db="EMBL/GenBank/DDBJ databases">
        <title>Complete Genome Sequence of Leptotrichia goodfellowii Strain JCM 16774.</title>
        <authorList>
            <person name="Watanabe S."/>
            <person name="Cui L."/>
        </authorList>
    </citation>
    <scope>NUCLEOTIDE SEQUENCE [LARGE SCALE GENOMIC DNA]</scope>
    <source>
        <strain evidence="2 3">JCM16774</strain>
    </source>
</reference>
<evidence type="ECO:0000313" key="2">
    <source>
        <dbReference type="EMBL" id="BBM35723.1"/>
    </source>
</evidence>
<keyword evidence="1" id="KW-1133">Transmembrane helix</keyword>
<keyword evidence="1" id="KW-0472">Membrane</keyword>
<evidence type="ECO:0000256" key="1">
    <source>
        <dbReference type="SAM" id="Phobius"/>
    </source>
</evidence>
<protein>
    <submittedName>
        <fullName evidence="2">Integral membrane protein</fullName>
    </submittedName>
</protein>
<organism evidence="2 3">
    <name type="scientific">Pseudoleptotrichia goodfellowii</name>
    <dbReference type="NCBI Taxonomy" id="157692"/>
    <lineage>
        <taxon>Bacteria</taxon>
        <taxon>Fusobacteriati</taxon>
        <taxon>Fusobacteriota</taxon>
        <taxon>Fusobacteriia</taxon>
        <taxon>Fusobacteriales</taxon>
        <taxon>Leptotrichiaceae</taxon>
        <taxon>Pseudoleptotrichia</taxon>
    </lineage>
</organism>
<dbReference type="InterPro" id="IPR004316">
    <property type="entry name" value="SWEET_rpt"/>
</dbReference>
<feature type="transmembrane region" description="Helical" evidence="1">
    <location>
        <begin position="71"/>
        <end position="91"/>
    </location>
</feature>
<proteinExistence type="predicted"/>
<dbReference type="EMBL" id="AP019822">
    <property type="protein sequence ID" value="BBM35723.1"/>
    <property type="molecule type" value="Genomic_DNA"/>
</dbReference>
<dbReference type="GO" id="GO:0016020">
    <property type="term" value="C:membrane"/>
    <property type="evidence" value="ECO:0007669"/>
    <property type="project" value="InterPro"/>
</dbReference>
<dbReference type="Proteomes" id="UP000321606">
    <property type="component" value="Chromosome"/>
</dbReference>
<dbReference type="Pfam" id="PF03083">
    <property type="entry name" value="MtN3_slv"/>
    <property type="match status" value="1"/>
</dbReference>
<gene>
    <name evidence="2" type="ORF">JCM16774_0652</name>
</gene>
<dbReference type="KEGG" id="lgo:JCM16774_0652"/>
<dbReference type="AlphaFoldDB" id="A0A510JCE3"/>
<accession>A0A510JCE3</accession>
<name>A0A510JCE3_9FUSO</name>
<dbReference type="Gene3D" id="1.20.1280.290">
    <property type="match status" value="1"/>
</dbReference>
<keyword evidence="1" id="KW-0812">Transmembrane</keyword>
<dbReference type="STRING" id="714315.GCA_000516535_00651"/>
<evidence type="ECO:0000313" key="3">
    <source>
        <dbReference type="Proteomes" id="UP000321606"/>
    </source>
</evidence>
<sequence>MKGEKIDKKKINTIVGSIGAFIGIFVFIAYIPQIIANIQGVKAQPWQPLFASFSCLIWVVYGWTKESQKDYILIIPNTAGVILGFLTFITAF</sequence>